<comment type="caution">
    <text evidence="1">The sequence shown here is derived from an EMBL/GenBank/DDBJ whole genome shotgun (WGS) entry which is preliminary data.</text>
</comment>
<dbReference type="OrthoDB" id="248111at2759"/>
<dbReference type="KEGG" id="phet:94290374"/>
<dbReference type="RefSeq" id="XP_067756481.1">
    <property type="nucleotide sequence ID" value="XM_067900297.1"/>
</dbReference>
<dbReference type="Proteomes" id="UP000674318">
    <property type="component" value="Unassembled WGS sequence"/>
</dbReference>
<gene>
    <name evidence="1" type="ORF">JKF63_04311</name>
</gene>
<organism evidence="1 2">
    <name type="scientific">Porcisia hertigi</name>
    <dbReference type="NCBI Taxonomy" id="2761500"/>
    <lineage>
        <taxon>Eukaryota</taxon>
        <taxon>Discoba</taxon>
        <taxon>Euglenozoa</taxon>
        <taxon>Kinetoplastea</taxon>
        <taxon>Metakinetoplastina</taxon>
        <taxon>Trypanosomatida</taxon>
        <taxon>Trypanosomatidae</taxon>
        <taxon>Leishmaniinae</taxon>
        <taxon>Porcisia</taxon>
    </lineage>
</organism>
<proteinExistence type="predicted"/>
<dbReference type="AlphaFoldDB" id="A0A836HZF3"/>
<evidence type="ECO:0000313" key="2">
    <source>
        <dbReference type="Proteomes" id="UP000674318"/>
    </source>
</evidence>
<accession>A0A836HZF3</accession>
<name>A0A836HZF3_9TRYP</name>
<dbReference type="Pfam" id="PF21630">
    <property type="entry name" value="Q4D059-like"/>
    <property type="match status" value="1"/>
</dbReference>
<dbReference type="GeneID" id="94290374"/>
<evidence type="ECO:0000313" key="1">
    <source>
        <dbReference type="EMBL" id="KAG5502034.1"/>
    </source>
</evidence>
<dbReference type="EMBL" id="JAFJZO010000026">
    <property type="protein sequence ID" value="KAG5502034.1"/>
    <property type="molecule type" value="Genomic_DNA"/>
</dbReference>
<protein>
    <submittedName>
        <fullName evidence="1">Uncharacterized protein</fullName>
    </submittedName>
</protein>
<reference evidence="1 2" key="1">
    <citation type="submission" date="2021-02" db="EMBL/GenBank/DDBJ databases">
        <title>Porcisia hertigi Genome sequencing and assembly.</title>
        <authorList>
            <person name="Almutairi H."/>
            <person name="Gatherer D."/>
        </authorList>
    </citation>
    <scope>NUCLEOTIDE SEQUENCE [LARGE SCALE GENOMIC DNA]</scope>
    <source>
        <strain evidence="1 2">C119</strain>
    </source>
</reference>
<dbReference type="InterPro" id="IPR048946">
    <property type="entry name" value="Q4D059-like"/>
</dbReference>
<sequence>MVTTVHVEIPRERIMRDNYMQDDFLLNQFHGVNDNPQEDGLPLRQWILREVHESLVKDPKKSEIVVKLKSDKSSRTEFAVVIAGEYIPNYLQQS</sequence>
<keyword evidence="2" id="KW-1185">Reference proteome</keyword>